<comment type="subcellular location">
    <subcellularLocation>
        <location evidence="1 6">Endoplasmic reticulum membrane</location>
        <topology evidence="1 6">Multi-pass membrane protein</topology>
    </subcellularLocation>
</comment>
<name>A0A835R3X5_VANPL</name>
<evidence type="ECO:0000256" key="3">
    <source>
        <dbReference type="ARBA" id="ARBA00022824"/>
    </source>
</evidence>
<keyword evidence="3 6" id="KW-0256">Endoplasmic reticulum</keyword>
<protein>
    <recommendedName>
        <fullName evidence="6">Reticulon-like protein</fullName>
    </recommendedName>
</protein>
<dbReference type="InterPro" id="IPR003388">
    <property type="entry name" value="Reticulon"/>
</dbReference>
<sequence>MHGLFRDLPPAFSSVGSSSFLRGKEGIEQTEQLPQQNKSFWLPKMSESVGHASLSDKIYDKIHEYKRSSSSDSEEEETSISKSRRKKRLFGRTEPVHTVLGGGKSSDFILWRNKQISGSILAGVTVIWLLFEWMGYHLITFFCNFLIFALATLFLWSNAASFLNRSPPKFPETILSEDLFLTIAKEARFQINEAFATFSFIASGKDLKSFLMAIGVLWIVSIIGKWFSFLTLFILFLWLFIQYLYYTRNMKMKWIQLLGKQWFISTGNMLYLMKRYCKRSLVSLLPKRRNCEKELKYLL</sequence>
<feature type="domain" description="Reticulon" evidence="7">
    <location>
        <begin position="105"/>
        <end position="235"/>
    </location>
</feature>
<evidence type="ECO:0000256" key="1">
    <source>
        <dbReference type="ARBA" id="ARBA00004477"/>
    </source>
</evidence>
<feature type="transmembrane region" description="Helical" evidence="6">
    <location>
        <begin position="207"/>
        <end position="223"/>
    </location>
</feature>
<organism evidence="8 9">
    <name type="scientific">Vanilla planifolia</name>
    <name type="common">Vanilla</name>
    <dbReference type="NCBI Taxonomy" id="51239"/>
    <lineage>
        <taxon>Eukaryota</taxon>
        <taxon>Viridiplantae</taxon>
        <taxon>Streptophyta</taxon>
        <taxon>Embryophyta</taxon>
        <taxon>Tracheophyta</taxon>
        <taxon>Spermatophyta</taxon>
        <taxon>Magnoliopsida</taxon>
        <taxon>Liliopsida</taxon>
        <taxon>Asparagales</taxon>
        <taxon>Orchidaceae</taxon>
        <taxon>Vanilloideae</taxon>
        <taxon>Vanilleae</taxon>
        <taxon>Vanilla</taxon>
    </lineage>
</organism>
<dbReference type="EMBL" id="JADCNL010000005">
    <property type="protein sequence ID" value="KAG0481709.1"/>
    <property type="molecule type" value="Genomic_DNA"/>
</dbReference>
<proteinExistence type="predicted"/>
<keyword evidence="4 6" id="KW-1133">Transmembrane helix</keyword>
<evidence type="ECO:0000256" key="5">
    <source>
        <dbReference type="ARBA" id="ARBA00023136"/>
    </source>
</evidence>
<dbReference type="Proteomes" id="UP000636800">
    <property type="component" value="Chromosome 5"/>
</dbReference>
<feature type="transmembrane region" description="Helical" evidence="6">
    <location>
        <begin position="137"/>
        <end position="156"/>
    </location>
</feature>
<dbReference type="PANTHER" id="PTHR10994">
    <property type="entry name" value="RETICULON"/>
    <property type="match status" value="1"/>
</dbReference>
<comment type="caution">
    <text evidence="8">The sequence shown here is derived from an EMBL/GenBank/DDBJ whole genome shotgun (WGS) entry which is preliminary data.</text>
</comment>
<dbReference type="GO" id="GO:0009617">
    <property type="term" value="P:response to bacterium"/>
    <property type="evidence" value="ECO:0007669"/>
    <property type="project" value="InterPro"/>
</dbReference>
<feature type="transmembrane region" description="Helical" evidence="6">
    <location>
        <begin position="115"/>
        <end position="131"/>
    </location>
</feature>
<reference evidence="8 9" key="1">
    <citation type="journal article" date="2020" name="Nat. Food">
        <title>A phased Vanilla planifolia genome enables genetic improvement of flavour and production.</title>
        <authorList>
            <person name="Hasing T."/>
            <person name="Tang H."/>
            <person name="Brym M."/>
            <person name="Khazi F."/>
            <person name="Huang T."/>
            <person name="Chambers A.H."/>
        </authorList>
    </citation>
    <scope>NUCLEOTIDE SEQUENCE [LARGE SCALE GENOMIC DNA]</scope>
    <source>
        <tissue evidence="8">Leaf</tissue>
    </source>
</reference>
<dbReference type="AlphaFoldDB" id="A0A835R3X5"/>
<evidence type="ECO:0000313" key="8">
    <source>
        <dbReference type="EMBL" id="KAG0481709.1"/>
    </source>
</evidence>
<dbReference type="InterPro" id="IPR045064">
    <property type="entry name" value="Reticulon-like"/>
</dbReference>
<dbReference type="PROSITE" id="PS50845">
    <property type="entry name" value="RETICULON"/>
    <property type="match status" value="1"/>
</dbReference>
<accession>A0A835R3X5</accession>
<gene>
    <name evidence="8" type="ORF">HPP92_012567</name>
</gene>
<evidence type="ECO:0000259" key="7">
    <source>
        <dbReference type="PROSITE" id="PS50845"/>
    </source>
</evidence>
<evidence type="ECO:0000256" key="2">
    <source>
        <dbReference type="ARBA" id="ARBA00022692"/>
    </source>
</evidence>
<evidence type="ECO:0000256" key="6">
    <source>
        <dbReference type="RuleBase" id="RU363132"/>
    </source>
</evidence>
<keyword evidence="2 6" id="KW-0812">Transmembrane</keyword>
<keyword evidence="9" id="KW-1185">Reference proteome</keyword>
<evidence type="ECO:0000256" key="4">
    <source>
        <dbReference type="ARBA" id="ARBA00022989"/>
    </source>
</evidence>
<dbReference type="Pfam" id="PF02453">
    <property type="entry name" value="Reticulon"/>
    <property type="match status" value="1"/>
</dbReference>
<evidence type="ECO:0000313" key="9">
    <source>
        <dbReference type="Proteomes" id="UP000636800"/>
    </source>
</evidence>
<dbReference type="PANTHER" id="PTHR10994:SF177">
    <property type="entry name" value="RETICULON-LIKE PROTEIN B15"/>
    <property type="match status" value="1"/>
</dbReference>
<dbReference type="OrthoDB" id="2121828at2759"/>
<keyword evidence="5 6" id="KW-0472">Membrane</keyword>
<dbReference type="GO" id="GO:0005789">
    <property type="term" value="C:endoplasmic reticulum membrane"/>
    <property type="evidence" value="ECO:0007669"/>
    <property type="project" value="UniProtKB-SubCell"/>
</dbReference>